<dbReference type="EMBL" id="BMAW01068425">
    <property type="protein sequence ID" value="GFT64308.1"/>
    <property type="molecule type" value="Genomic_DNA"/>
</dbReference>
<accession>A0A8X6U005</accession>
<comment type="caution">
    <text evidence="1">The sequence shown here is derived from an EMBL/GenBank/DDBJ whole genome shotgun (WGS) entry which is preliminary data.</text>
</comment>
<evidence type="ECO:0000313" key="1">
    <source>
        <dbReference type="EMBL" id="GFT64308.1"/>
    </source>
</evidence>
<dbReference type="AlphaFoldDB" id="A0A8X6U005"/>
<reference evidence="1" key="1">
    <citation type="submission" date="2020-08" db="EMBL/GenBank/DDBJ databases">
        <title>Multicomponent nature underlies the extraordinary mechanical properties of spider dragline silk.</title>
        <authorList>
            <person name="Kono N."/>
            <person name="Nakamura H."/>
            <person name="Mori M."/>
            <person name="Yoshida Y."/>
            <person name="Ohtoshi R."/>
            <person name="Malay A.D."/>
            <person name="Moran D.A.P."/>
            <person name="Tomita M."/>
            <person name="Numata K."/>
            <person name="Arakawa K."/>
        </authorList>
    </citation>
    <scope>NUCLEOTIDE SEQUENCE</scope>
</reference>
<keyword evidence="2" id="KW-1185">Reference proteome</keyword>
<evidence type="ECO:0000313" key="2">
    <source>
        <dbReference type="Proteomes" id="UP000887013"/>
    </source>
</evidence>
<protein>
    <submittedName>
        <fullName evidence="1">Uncharacterized protein</fullName>
    </submittedName>
</protein>
<proteinExistence type="predicted"/>
<gene>
    <name evidence="1" type="ORF">NPIL_264001</name>
</gene>
<dbReference type="Proteomes" id="UP000887013">
    <property type="component" value="Unassembled WGS sequence"/>
</dbReference>
<name>A0A8X6U005_NEPPI</name>
<organism evidence="1 2">
    <name type="scientific">Nephila pilipes</name>
    <name type="common">Giant wood spider</name>
    <name type="synonym">Nephila maculata</name>
    <dbReference type="NCBI Taxonomy" id="299642"/>
    <lineage>
        <taxon>Eukaryota</taxon>
        <taxon>Metazoa</taxon>
        <taxon>Ecdysozoa</taxon>
        <taxon>Arthropoda</taxon>
        <taxon>Chelicerata</taxon>
        <taxon>Arachnida</taxon>
        <taxon>Araneae</taxon>
        <taxon>Araneomorphae</taxon>
        <taxon>Entelegynae</taxon>
        <taxon>Araneoidea</taxon>
        <taxon>Nephilidae</taxon>
        <taxon>Nephila</taxon>
    </lineage>
</organism>
<sequence length="100" mass="11472">MVFLPSAFLLPENVIADLLSPWLQTIYPDNYRQKCLDHRLKARLRVMISVMRVVFPYSEAIREALVRQGMSDGVVYPKPKPQPGGSVLIIIPRIYSSRDE</sequence>